<name>A0A060WTN2_ONCMY</name>
<dbReference type="PaxDb" id="8022-A0A060WTN2"/>
<organism evidence="1 2">
    <name type="scientific">Oncorhynchus mykiss</name>
    <name type="common">Rainbow trout</name>
    <name type="synonym">Salmo gairdneri</name>
    <dbReference type="NCBI Taxonomy" id="8022"/>
    <lineage>
        <taxon>Eukaryota</taxon>
        <taxon>Metazoa</taxon>
        <taxon>Chordata</taxon>
        <taxon>Craniata</taxon>
        <taxon>Vertebrata</taxon>
        <taxon>Euteleostomi</taxon>
        <taxon>Actinopterygii</taxon>
        <taxon>Neopterygii</taxon>
        <taxon>Teleostei</taxon>
        <taxon>Protacanthopterygii</taxon>
        <taxon>Salmoniformes</taxon>
        <taxon>Salmonidae</taxon>
        <taxon>Salmoninae</taxon>
        <taxon>Oncorhynchus</taxon>
    </lineage>
</organism>
<reference evidence="1" key="2">
    <citation type="submission" date="2014-03" db="EMBL/GenBank/DDBJ databases">
        <authorList>
            <person name="Genoscope - CEA"/>
        </authorList>
    </citation>
    <scope>NUCLEOTIDE SEQUENCE</scope>
</reference>
<dbReference type="AlphaFoldDB" id="A0A060WTN2"/>
<sequence length="28" mass="3406">MGFLHQLQLLLWKNVSLKRRGPVRKHFC</sequence>
<protein>
    <submittedName>
        <fullName evidence="1">Uncharacterized protein</fullName>
    </submittedName>
</protein>
<reference evidence="1" key="1">
    <citation type="journal article" date="2014" name="Nat. Commun.">
        <title>The rainbow trout genome provides novel insights into evolution after whole-genome duplication in vertebrates.</title>
        <authorList>
            <person name="Berthelot C."/>
            <person name="Brunet F."/>
            <person name="Chalopin D."/>
            <person name="Juanchich A."/>
            <person name="Bernard M."/>
            <person name="Noel B."/>
            <person name="Bento P."/>
            <person name="Da Silva C."/>
            <person name="Labadie K."/>
            <person name="Alberti A."/>
            <person name="Aury J.M."/>
            <person name="Louis A."/>
            <person name="Dehais P."/>
            <person name="Bardou P."/>
            <person name="Montfort J."/>
            <person name="Klopp C."/>
            <person name="Cabau C."/>
            <person name="Gaspin C."/>
            <person name="Thorgaard G.H."/>
            <person name="Boussaha M."/>
            <person name="Quillet E."/>
            <person name="Guyomard R."/>
            <person name="Galiana D."/>
            <person name="Bobe J."/>
            <person name="Volff J.N."/>
            <person name="Genet C."/>
            <person name="Wincker P."/>
            <person name="Jaillon O."/>
            <person name="Roest Crollius H."/>
            <person name="Guiguen Y."/>
        </authorList>
    </citation>
    <scope>NUCLEOTIDE SEQUENCE [LARGE SCALE GENOMIC DNA]</scope>
</reference>
<proteinExistence type="predicted"/>
<gene>
    <name evidence="1" type="ORF">GSONMT00060175001</name>
</gene>
<evidence type="ECO:0000313" key="1">
    <source>
        <dbReference type="EMBL" id="CDQ67960.1"/>
    </source>
</evidence>
<dbReference type="Proteomes" id="UP000193380">
    <property type="component" value="Unassembled WGS sequence"/>
</dbReference>
<dbReference type="EMBL" id="FR904605">
    <property type="protein sequence ID" value="CDQ67960.1"/>
    <property type="molecule type" value="Genomic_DNA"/>
</dbReference>
<accession>A0A060WTN2</accession>
<evidence type="ECO:0000313" key="2">
    <source>
        <dbReference type="Proteomes" id="UP000193380"/>
    </source>
</evidence>